<dbReference type="SUPFAM" id="SSF52499">
    <property type="entry name" value="Isochorismatase-like hydrolases"/>
    <property type="match status" value="1"/>
</dbReference>
<dbReference type="InterPro" id="IPR025979">
    <property type="entry name" value="ChrR-like_cupin_dom"/>
</dbReference>
<reference evidence="4" key="1">
    <citation type="submission" date="2019-03" db="EMBL/GenBank/DDBJ databases">
        <title>Lake Tanganyika Metagenome-Assembled Genomes (MAGs).</title>
        <authorList>
            <person name="Tran P."/>
        </authorList>
    </citation>
    <scope>NUCLEOTIDE SEQUENCE</scope>
    <source>
        <strain evidence="4">K_DeepCast_65m_m2_066</strain>
    </source>
</reference>
<evidence type="ECO:0000313" key="5">
    <source>
        <dbReference type="Proteomes" id="UP000712673"/>
    </source>
</evidence>
<protein>
    <submittedName>
        <fullName evidence="4">Isochorismatase family protein</fullName>
    </submittedName>
</protein>
<dbReference type="InterPro" id="IPR011051">
    <property type="entry name" value="RmlC_Cupin_sf"/>
</dbReference>
<dbReference type="Pfam" id="PF12973">
    <property type="entry name" value="Cupin_7"/>
    <property type="match status" value="1"/>
</dbReference>
<sequence length="350" mass="37645">MPTVTAAPFPYTFPERGVALLVIDMQRDFLEPDGFGAALGNDVAPLAAIVPTVRRLLDACRACRLPIIHTKEAHRADLTDCPPAKRQRGTPALRIGDHGPMGRILIAGEPGNAIVPALTPWPGETVLEKPGKGAFYRTPLQELLTTMGITHLLVAGVTTEVCVQTTLREANDRGYECLLVEDATASYFPAFKQATLEMIRAQGGIVGWTAPAEQVLQALGQITPQEALAPIRCEHLLHAPALEVACRWEPFRDGIDISPLYGDQQVGPAAALLRYRPGASLPLHHHAGYEHVFVLAGSQTDHNGVYGAGTLVINPPGSRHRVVSTDGCLVLVIWEKPVIFETAAVTVPCL</sequence>
<dbReference type="Pfam" id="PF00857">
    <property type="entry name" value="Isochorismatase"/>
    <property type="match status" value="1"/>
</dbReference>
<dbReference type="CDD" id="cd00431">
    <property type="entry name" value="cysteine_hydrolases"/>
    <property type="match status" value="1"/>
</dbReference>
<dbReference type="InterPro" id="IPR036380">
    <property type="entry name" value="Isochorismatase-like_sf"/>
</dbReference>
<dbReference type="GO" id="GO:0016787">
    <property type="term" value="F:hydrolase activity"/>
    <property type="evidence" value="ECO:0007669"/>
    <property type="project" value="UniProtKB-KW"/>
</dbReference>
<feature type="domain" description="ChrR-like cupin" evidence="3">
    <location>
        <begin position="245"/>
        <end position="332"/>
    </location>
</feature>
<proteinExistence type="predicted"/>
<dbReference type="InterPro" id="IPR050272">
    <property type="entry name" value="Isochorismatase-like_hydrls"/>
</dbReference>
<gene>
    <name evidence="4" type="ORF">FJZ47_07900</name>
</gene>
<keyword evidence="1" id="KW-0378">Hydrolase</keyword>
<accession>A0A937W1F8</accession>
<comment type="caution">
    <text evidence="4">The sequence shown here is derived from an EMBL/GenBank/DDBJ whole genome shotgun (WGS) entry which is preliminary data.</text>
</comment>
<organism evidence="4 5">
    <name type="scientific">Tectimicrobiota bacterium</name>
    <dbReference type="NCBI Taxonomy" id="2528274"/>
    <lineage>
        <taxon>Bacteria</taxon>
        <taxon>Pseudomonadati</taxon>
        <taxon>Nitrospinota/Tectimicrobiota group</taxon>
        <taxon>Candidatus Tectimicrobiota</taxon>
    </lineage>
</organism>
<evidence type="ECO:0000259" key="3">
    <source>
        <dbReference type="Pfam" id="PF12973"/>
    </source>
</evidence>
<dbReference type="PANTHER" id="PTHR43540">
    <property type="entry name" value="PEROXYUREIDOACRYLATE/UREIDOACRYLATE AMIDOHYDROLASE-RELATED"/>
    <property type="match status" value="1"/>
</dbReference>
<dbReference type="PANTHER" id="PTHR43540:SF9">
    <property type="entry name" value="FAMILY HYDROLASE, PUTATIVE (AFU_ORTHOLOGUE AFUA_2G08700)-RELATED"/>
    <property type="match status" value="1"/>
</dbReference>
<dbReference type="InterPro" id="IPR014710">
    <property type="entry name" value="RmlC-like_jellyroll"/>
</dbReference>
<dbReference type="SUPFAM" id="SSF51182">
    <property type="entry name" value="RmlC-like cupins"/>
    <property type="match status" value="1"/>
</dbReference>
<dbReference type="Proteomes" id="UP000712673">
    <property type="component" value="Unassembled WGS sequence"/>
</dbReference>
<evidence type="ECO:0000259" key="2">
    <source>
        <dbReference type="Pfam" id="PF00857"/>
    </source>
</evidence>
<dbReference type="Gene3D" id="2.60.120.10">
    <property type="entry name" value="Jelly Rolls"/>
    <property type="match status" value="1"/>
</dbReference>
<dbReference type="InterPro" id="IPR000868">
    <property type="entry name" value="Isochorismatase-like_dom"/>
</dbReference>
<dbReference type="EMBL" id="VGLS01000185">
    <property type="protein sequence ID" value="MBM3223704.1"/>
    <property type="molecule type" value="Genomic_DNA"/>
</dbReference>
<evidence type="ECO:0000256" key="1">
    <source>
        <dbReference type="ARBA" id="ARBA00022801"/>
    </source>
</evidence>
<feature type="domain" description="Isochorismatase-like" evidence="2">
    <location>
        <begin position="19"/>
        <end position="206"/>
    </location>
</feature>
<dbReference type="Gene3D" id="3.40.50.850">
    <property type="entry name" value="Isochorismatase-like"/>
    <property type="match status" value="1"/>
</dbReference>
<dbReference type="AlphaFoldDB" id="A0A937W1F8"/>
<name>A0A937W1F8_UNCTE</name>
<evidence type="ECO:0000313" key="4">
    <source>
        <dbReference type="EMBL" id="MBM3223704.1"/>
    </source>
</evidence>